<dbReference type="InterPro" id="IPR036097">
    <property type="entry name" value="HisK_dim/P_sf"/>
</dbReference>
<keyword evidence="14" id="KW-1133">Transmembrane helix</keyword>
<dbReference type="InterPro" id="IPR003594">
    <property type="entry name" value="HATPase_dom"/>
</dbReference>
<dbReference type="Pfam" id="PF00512">
    <property type="entry name" value="HisKA"/>
    <property type="match status" value="1"/>
</dbReference>
<dbReference type="SUPFAM" id="SSF47226">
    <property type="entry name" value="Histidine-containing phosphotransfer domain, HPT domain"/>
    <property type="match status" value="1"/>
</dbReference>
<dbReference type="SMART" id="SM00388">
    <property type="entry name" value="HisKA"/>
    <property type="match status" value="1"/>
</dbReference>
<feature type="modified residue" description="4-aspartylphosphate" evidence="11">
    <location>
        <position position="508"/>
    </location>
</feature>
<proteinExistence type="predicted"/>
<dbReference type="SUPFAM" id="SSF55874">
    <property type="entry name" value="ATPase domain of HSP90 chaperone/DNA topoisomerase II/histidine kinase"/>
    <property type="match status" value="1"/>
</dbReference>
<evidence type="ECO:0000256" key="5">
    <source>
        <dbReference type="ARBA" id="ARBA00022729"/>
    </source>
</evidence>
<evidence type="ECO:0000256" key="8">
    <source>
        <dbReference type="ARBA" id="ARBA00023026"/>
    </source>
</evidence>
<evidence type="ECO:0000256" key="10">
    <source>
        <dbReference type="ARBA" id="ARBA00070152"/>
    </source>
</evidence>
<reference evidence="17 18" key="1">
    <citation type="submission" date="2017-05" db="EMBL/GenBank/DDBJ databases">
        <title>Complete and WGS of Bordetella genogroups.</title>
        <authorList>
            <person name="Spilker T."/>
            <person name="LiPuma J."/>
        </authorList>
    </citation>
    <scope>NUCLEOTIDE SEQUENCE [LARGE SCALE GENOMIC DNA]</scope>
    <source>
        <strain evidence="17 18">AU17164</strain>
    </source>
</reference>
<dbReference type="PRINTS" id="PR00344">
    <property type="entry name" value="BCTRLSENSOR"/>
</dbReference>
<dbReference type="AlphaFoldDB" id="A0A1W6Z0L0"/>
<dbReference type="InterPro" id="IPR004358">
    <property type="entry name" value="Sig_transdc_His_kin-like_C"/>
</dbReference>
<comment type="function">
    <text evidence="9">Member of the two-component regulatory system BvgS/BvgA. Phosphorylates BvgA via a four-step phosphorelay in response to environmental signals.</text>
</comment>
<dbReference type="PANTHER" id="PTHR43047">
    <property type="entry name" value="TWO-COMPONENT HISTIDINE PROTEIN KINASE"/>
    <property type="match status" value="1"/>
</dbReference>
<evidence type="ECO:0000256" key="14">
    <source>
        <dbReference type="SAM" id="Phobius"/>
    </source>
</evidence>
<dbReference type="FunFam" id="3.30.565.10:FF:000010">
    <property type="entry name" value="Sensor histidine kinase RcsC"/>
    <property type="match status" value="1"/>
</dbReference>
<evidence type="ECO:0000256" key="1">
    <source>
        <dbReference type="ARBA" id="ARBA00000085"/>
    </source>
</evidence>
<keyword evidence="3 11" id="KW-0597">Phosphoprotein</keyword>
<keyword evidence="12" id="KW-0175">Coiled coil</keyword>
<feature type="region of interest" description="Disordered" evidence="13">
    <location>
        <begin position="73"/>
        <end position="105"/>
    </location>
</feature>
<keyword evidence="4" id="KW-0808">Transferase</keyword>
<feature type="domain" description="Histidine kinase" evidence="15">
    <location>
        <begin position="183"/>
        <end position="406"/>
    </location>
</feature>
<dbReference type="Gene3D" id="3.40.50.2300">
    <property type="match status" value="1"/>
</dbReference>
<keyword evidence="7" id="KW-0902">Two-component regulatory system</keyword>
<keyword evidence="5" id="KW-0732">Signal</keyword>
<dbReference type="EC" id="2.7.13.3" evidence="2"/>
<dbReference type="SMART" id="SM00448">
    <property type="entry name" value="REC"/>
    <property type="match status" value="1"/>
</dbReference>
<evidence type="ECO:0000259" key="16">
    <source>
        <dbReference type="PROSITE" id="PS50110"/>
    </source>
</evidence>
<keyword evidence="6" id="KW-0418">Kinase</keyword>
<organism evidence="17 18">
    <name type="scientific">Bordetella genomosp. 9</name>
    <dbReference type="NCBI Taxonomy" id="1416803"/>
    <lineage>
        <taxon>Bacteria</taxon>
        <taxon>Pseudomonadati</taxon>
        <taxon>Pseudomonadota</taxon>
        <taxon>Betaproteobacteria</taxon>
        <taxon>Burkholderiales</taxon>
        <taxon>Alcaligenaceae</taxon>
        <taxon>Bordetella</taxon>
    </lineage>
</organism>
<feature type="compositionally biased region" description="Low complexity" evidence="13">
    <location>
        <begin position="7"/>
        <end position="19"/>
    </location>
</feature>
<sequence length="758" mass="79483">MLAKTRPPANGPAGADAGGRWSRALRSPAAAAGAMAMFMIAAVLTAALRGDHAGSVPPEASVTAAAASGAAAAFPSRPDASHQAGAVRTSAGTAQAPAQRKSAADASAVDGARDWDLAVPAGVFWRQILPAMLLPLAIAIGVSFGYVQLRREVVRRRAAEARLEEARDLADSAALAKAMFFATMSHEIRTPLTGIVGMLDLLKRGCMGDEQRQMLLAADTAANALLHILDQVMDFSKAEANRMSLERIPVDLRGLAHSVVMVMGEPARRRGVKTACEVEDAVCEEVLGDPLRIRQILTNLISNAAKFTAQGEVRLTLHLDAEEGGHQQLRFVVTDTGIGIAADKLAEVMAPFRQADSATARRYGGTGLGLSVSSRLASLMGGKLTLQSVPGLGTRAEFCCRFPVHRPRAPGVPGAPAGPAPVTGSAHGDWAGAAPIPGGTLQAGQLQGMAAPQAPANVRLLVVDDHDINRELLRRQLAALGYACDVCADGAAALAALRARPYAMLLTDCQMPAMSGSDLAKAWRDEERRRGVAAQARMPIVVVTASVDPAEPVGPHVDARIAKPVDLDALRDVLERSLAVPAPAPPSAGALAHVASVPRPELPRGRDVEAGHGTAPPGLDWPALRAQFADDAALRQFLSAAVQALQADLAAARADLCEPFCGRLAQWLHRVLGAMSMLGRWPLIEQGEDLEAALRASPGPEQLSRVQSFLDRFGDTIAQIDREIDGHIDGRLDEDRDAVIKGAADRRGADAGTPGKPR</sequence>
<comment type="catalytic activity">
    <reaction evidence="1">
        <text>ATP + protein L-histidine = ADP + protein N-phospho-L-histidine.</text>
        <dbReference type="EC" id="2.7.13.3"/>
    </reaction>
</comment>
<feature type="region of interest" description="Disordered" evidence="13">
    <location>
        <begin position="1"/>
        <end position="20"/>
    </location>
</feature>
<evidence type="ECO:0000256" key="4">
    <source>
        <dbReference type="ARBA" id="ARBA00022679"/>
    </source>
</evidence>
<keyword evidence="8" id="KW-0843">Virulence</keyword>
<dbReference type="SMART" id="SM00387">
    <property type="entry name" value="HATPase_c"/>
    <property type="match status" value="1"/>
</dbReference>
<evidence type="ECO:0000256" key="2">
    <source>
        <dbReference type="ARBA" id="ARBA00012438"/>
    </source>
</evidence>
<dbReference type="GO" id="GO:0000155">
    <property type="term" value="F:phosphorelay sensor kinase activity"/>
    <property type="evidence" value="ECO:0007669"/>
    <property type="project" value="InterPro"/>
</dbReference>
<evidence type="ECO:0000256" key="12">
    <source>
        <dbReference type="SAM" id="Coils"/>
    </source>
</evidence>
<feature type="domain" description="Response regulatory" evidence="16">
    <location>
        <begin position="459"/>
        <end position="578"/>
    </location>
</feature>
<evidence type="ECO:0000256" key="9">
    <source>
        <dbReference type="ARBA" id="ARBA00058004"/>
    </source>
</evidence>
<dbReference type="Proteomes" id="UP000194139">
    <property type="component" value="Chromosome"/>
</dbReference>
<keyword evidence="18" id="KW-1185">Reference proteome</keyword>
<evidence type="ECO:0000256" key="11">
    <source>
        <dbReference type="PROSITE-ProRule" id="PRU00169"/>
    </source>
</evidence>
<evidence type="ECO:0000313" key="18">
    <source>
        <dbReference type="Proteomes" id="UP000194139"/>
    </source>
</evidence>
<accession>A0A1W6Z0L0</accession>
<dbReference type="InterPro" id="IPR001789">
    <property type="entry name" value="Sig_transdc_resp-reg_receiver"/>
</dbReference>
<dbReference type="InterPro" id="IPR011006">
    <property type="entry name" value="CheY-like_superfamily"/>
</dbReference>
<evidence type="ECO:0000256" key="13">
    <source>
        <dbReference type="SAM" id="MobiDB-lite"/>
    </source>
</evidence>
<keyword evidence="14" id="KW-0812">Transmembrane</keyword>
<evidence type="ECO:0000313" key="17">
    <source>
        <dbReference type="EMBL" id="ARP86848.1"/>
    </source>
</evidence>
<dbReference type="Gene3D" id="1.10.287.130">
    <property type="match status" value="1"/>
</dbReference>
<dbReference type="InterPro" id="IPR003661">
    <property type="entry name" value="HisK_dim/P_dom"/>
</dbReference>
<dbReference type="CDD" id="cd00082">
    <property type="entry name" value="HisKA"/>
    <property type="match status" value="1"/>
</dbReference>
<dbReference type="EMBL" id="CP021109">
    <property type="protein sequence ID" value="ARP86848.1"/>
    <property type="molecule type" value="Genomic_DNA"/>
</dbReference>
<feature type="coiled-coil region" evidence="12">
    <location>
        <begin position="149"/>
        <end position="176"/>
    </location>
</feature>
<feature type="transmembrane region" description="Helical" evidence="14">
    <location>
        <begin position="29"/>
        <end position="48"/>
    </location>
</feature>
<dbReference type="CDD" id="cd17546">
    <property type="entry name" value="REC_hyHK_CKI1_RcsC-like"/>
    <property type="match status" value="1"/>
</dbReference>
<keyword evidence="14" id="KW-0472">Membrane</keyword>
<evidence type="ECO:0000259" key="15">
    <source>
        <dbReference type="PROSITE" id="PS50109"/>
    </source>
</evidence>
<evidence type="ECO:0000256" key="6">
    <source>
        <dbReference type="ARBA" id="ARBA00022777"/>
    </source>
</evidence>
<dbReference type="InterPro" id="IPR036890">
    <property type="entry name" value="HATPase_C_sf"/>
</dbReference>
<dbReference type="InterPro" id="IPR036641">
    <property type="entry name" value="HPT_dom_sf"/>
</dbReference>
<dbReference type="PROSITE" id="PS50109">
    <property type="entry name" value="HIS_KIN"/>
    <property type="match status" value="1"/>
</dbReference>
<name>A0A1W6Z0L0_9BORD</name>
<dbReference type="SUPFAM" id="SSF47384">
    <property type="entry name" value="Homodimeric domain of signal transducing histidine kinase"/>
    <property type="match status" value="1"/>
</dbReference>
<dbReference type="Pfam" id="PF00072">
    <property type="entry name" value="Response_reg"/>
    <property type="match status" value="1"/>
</dbReference>
<dbReference type="Pfam" id="PF02518">
    <property type="entry name" value="HATPase_c"/>
    <property type="match status" value="1"/>
</dbReference>
<dbReference type="InterPro" id="IPR005467">
    <property type="entry name" value="His_kinase_dom"/>
</dbReference>
<dbReference type="SUPFAM" id="SSF52172">
    <property type="entry name" value="CheY-like"/>
    <property type="match status" value="1"/>
</dbReference>
<dbReference type="PROSITE" id="PS50110">
    <property type="entry name" value="RESPONSE_REGULATORY"/>
    <property type="match status" value="1"/>
</dbReference>
<gene>
    <name evidence="17" type="ORF">CAL13_11995</name>
</gene>
<evidence type="ECO:0000256" key="3">
    <source>
        <dbReference type="ARBA" id="ARBA00022553"/>
    </source>
</evidence>
<dbReference type="Gene3D" id="3.30.565.10">
    <property type="entry name" value="Histidine kinase-like ATPase, C-terminal domain"/>
    <property type="match status" value="1"/>
</dbReference>
<dbReference type="CDD" id="cd16922">
    <property type="entry name" value="HATPase_EvgS-ArcB-TorS-like"/>
    <property type="match status" value="1"/>
</dbReference>
<protein>
    <recommendedName>
        <fullName evidence="10">Virulence sensor protein BvgS</fullName>
        <ecNumber evidence="2">2.7.13.3</ecNumber>
    </recommendedName>
</protein>
<evidence type="ECO:0000256" key="7">
    <source>
        <dbReference type="ARBA" id="ARBA00023012"/>
    </source>
</evidence>
<dbReference type="RefSeq" id="WP_086072526.1">
    <property type="nucleotide sequence ID" value="NZ_CP021109.1"/>
</dbReference>